<reference evidence="2 3" key="1">
    <citation type="journal article" date="2022" name="Nat. Ecol. Evol.">
        <title>A masculinizing supergene underlies an exaggerated male reproductive morph in a spider.</title>
        <authorList>
            <person name="Hendrickx F."/>
            <person name="De Corte Z."/>
            <person name="Sonet G."/>
            <person name="Van Belleghem S.M."/>
            <person name="Kostlbacher S."/>
            <person name="Vangestel C."/>
        </authorList>
    </citation>
    <scope>NUCLEOTIDE SEQUENCE [LARGE SCALE GENOMIC DNA]</scope>
    <source>
        <strain evidence="2">W744_W776</strain>
    </source>
</reference>
<sequence>MQACLYLGYNVFDFSQVENNEKKMAKKPLQQVAAEFEQSVPRAEANEVSMPNNGNTAIVPDSFVKNFRKEEKIDPNEVHEVFWSANGEETPTSLLEKQGKILTIDKALETKRKRLSSPLPGYYFANILMIADSELELEMFLGSKSGRKGIPNNDKDVEKKEQRKKEKKADVVKNGKKRSLDIIFKKSKFPKLDLSDSDSDDSVIPIKIHK</sequence>
<feature type="compositionally biased region" description="Basic and acidic residues" evidence="1">
    <location>
        <begin position="153"/>
        <end position="172"/>
    </location>
</feature>
<gene>
    <name evidence="2" type="ORF">JTE90_015745</name>
</gene>
<accession>A0AAV6TRY1</accession>
<evidence type="ECO:0000256" key="1">
    <source>
        <dbReference type="SAM" id="MobiDB-lite"/>
    </source>
</evidence>
<dbReference type="Proteomes" id="UP000827092">
    <property type="component" value="Unassembled WGS sequence"/>
</dbReference>
<dbReference type="EMBL" id="JAFNEN010001204">
    <property type="protein sequence ID" value="KAG8174473.1"/>
    <property type="molecule type" value="Genomic_DNA"/>
</dbReference>
<name>A0AAV6TRY1_9ARAC</name>
<keyword evidence="3" id="KW-1185">Reference proteome</keyword>
<comment type="caution">
    <text evidence="2">The sequence shown here is derived from an EMBL/GenBank/DDBJ whole genome shotgun (WGS) entry which is preliminary data.</text>
</comment>
<feature type="region of interest" description="Disordered" evidence="1">
    <location>
        <begin position="145"/>
        <end position="172"/>
    </location>
</feature>
<organism evidence="2 3">
    <name type="scientific">Oedothorax gibbosus</name>
    <dbReference type="NCBI Taxonomy" id="931172"/>
    <lineage>
        <taxon>Eukaryota</taxon>
        <taxon>Metazoa</taxon>
        <taxon>Ecdysozoa</taxon>
        <taxon>Arthropoda</taxon>
        <taxon>Chelicerata</taxon>
        <taxon>Arachnida</taxon>
        <taxon>Araneae</taxon>
        <taxon>Araneomorphae</taxon>
        <taxon>Entelegynae</taxon>
        <taxon>Araneoidea</taxon>
        <taxon>Linyphiidae</taxon>
        <taxon>Erigoninae</taxon>
        <taxon>Oedothorax</taxon>
    </lineage>
</organism>
<protein>
    <submittedName>
        <fullName evidence="2">Uncharacterized protein</fullName>
    </submittedName>
</protein>
<evidence type="ECO:0000313" key="3">
    <source>
        <dbReference type="Proteomes" id="UP000827092"/>
    </source>
</evidence>
<evidence type="ECO:0000313" key="2">
    <source>
        <dbReference type="EMBL" id="KAG8174473.1"/>
    </source>
</evidence>
<feature type="non-terminal residue" evidence="2">
    <location>
        <position position="210"/>
    </location>
</feature>
<dbReference type="AlphaFoldDB" id="A0AAV6TRY1"/>
<proteinExistence type="predicted"/>